<dbReference type="SMART" id="SM00382">
    <property type="entry name" value="AAA"/>
    <property type="match status" value="1"/>
</dbReference>
<dbReference type="InterPro" id="IPR027417">
    <property type="entry name" value="P-loop_NTPase"/>
</dbReference>
<keyword evidence="3" id="KW-1185">Reference proteome</keyword>
<dbReference type="EMBL" id="CALNXK010000010">
    <property type="protein sequence ID" value="CAH3042927.1"/>
    <property type="molecule type" value="Genomic_DNA"/>
</dbReference>
<proteinExistence type="predicted"/>
<dbReference type="InterPro" id="IPR049945">
    <property type="entry name" value="AAA_22"/>
</dbReference>
<sequence>IQQQYIICFTGAGIGLSHLPRPILKFVNRNQEIEDIKKHLLPHPQNDCSCVLVHGAVGMGKTATAIKAAHEIRGNDDNTTVVYINCSAVNSCDDLAVKISQQIYHFPLNESTAEVKRRLISEKDLLVILLLDNFQYLDPLDRNEEANMNPEITRTDQTEGFKVKKFITEIITASTNVKLLVTSSVLAYFPDTCQHIVSLHPLGRSASFELLKNTYCTDRQLDEEIAYKIARFCDGIPLALISLASWQDHPPDLVQMMTNANPRDKFEKFILIPETDASKKIDVCLDACFYRLDQDLRHTLICLSLFKGHFTMSTAKEVFCSEGLEGRILELASRSFLERNILGPTAPCWYSLLGVQKLYCQNKAQEEGAKQEYENGRKRFIDHFLSLLEEVFKKFLSKSAFESCDMFRQEVENIMQLLDWFKSDVLDDEQRLRCIDVFNKAAELLAKMMGDKRFNAVFNMLKDKCLLLQDEKRLSDCLTSLGIKEAFSCFFSLHLSVEAGERAKDYFMEADRIQSDLPINTGNSRAQCLAKHGRCVSIDGEFGKGKEMIKKAIDIRKGHGEEDRVMLGATYNDLAERERANALFREAVKCRTRETLPIYREKLGDHPFTATILNNLSKNYRALEEFEHAKKCSEEALKIRRVFLQEHTETALSLFEVAMVLKETNELQAAKTNLEQCLAMQKKVLDEKHKDLER</sequence>
<evidence type="ECO:0000313" key="3">
    <source>
        <dbReference type="Proteomes" id="UP001159405"/>
    </source>
</evidence>
<accession>A0ABN8N7R2</accession>
<comment type="caution">
    <text evidence="2">The sequence shown here is derived from an EMBL/GenBank/DDBJ whole genome shotgun (WGS) entry which is preliminary data.</text>
</comment>
<protein>
    <recommendedName>
        <fullName evidence="1">AAA+ ATPase domain-containing protein</fullName>
    </recommendedName>
</protein>
<feature type="domain" description="AAA+ ATPase" evidence="1">
    <location>
        <begin position="47"/>
        <end position="202"/>
    </location>
</feature>
<dbReference type="InterPro" id="IPR003593">
    <property type="entry name" value="AAA+_ATPase"/>
</dbReference>
<dbReference type="Pfam" id="PF13424">
    <property type="entry name" value="TPR_12"/>
    <property type="match status" value="1"/>
</dbReference>
<evidence type="ECO:0000313" key="2">
    <source>
        <dbReference type="EMBL" id="CAH3042927.1"/>
    </source>
</evidence>
<reference evidence="2 3" key="1">
    <citation type="submission" date="2022-05" db="EMBL/GenBank/DDBJ databases">
        <authorList>
            <consortium name="Genoscope - CEA"/>
            <person name="William W."/>
        </authorList>
    </citation>
    <scope>NUCLEOTIDE SEQUENCE [LARGE SCALE GENOMIC DNA]</scope>
</reference>
<evidence type="ECO:0000259" key="1">
    <source>
        <dbReference type="SMART" id="SM00382"/>
    </source>
</evidence>
<name>A0ABN8N7R2_9CNID</name>
<dbReference type="Proteomes" id="UP001159405">
    <property type="component" value="Unassembled WGS sequence"/>
</dbReference>
<gene>
    <name evidence="2" type="ORF">PLOB_00000725</name>
</gene>
<dbReference type="Pfam" id="PF13374">
    <property type="entry name" value="TPR_10"/>
    <property type="match status" value="1"/>
</dbReference>
<dbReference type="PANTHER" id="PTHR47691:SF3">
    <property type="entry name" value="HTH-TYPE TRANSCRIPTIONAL REGULATOR RV0890C-RELATED"/>
    <property type="match status" value="1"/>
</dbReference>
<dbReference type="Pfam" id="PF13401">
    <property type="entry name" value="AAA_22"/>
    <property type="match status" value="1"/>
</dbReference>
<feature type="non-terminal residue" evidence="2">
    <location>
        <position position="1"/>
    </location>
</feature>
<dbReference type="SUPFAM" id="SSF48452">
    <property type="entry name" value="TPR-like"/>
    <property type="match status" value="1"/>
</dbReference>
<dbReference type="PANTHER" id="PTHR47691">
    <property type="entry name" value="REGULATOR-RELATED"/>
    <property type="match status" value="1"/>
</dbReference>
<dbReference type="Gene3D" id="3.40.50.300">
    <property type="entry name" value="P-loop containing nucleotide triphosphate hydrolases"/>
    <property type="match status" value="1"/>
</dbReference>
<dbReference type="Gene3D" id="1.25.40.10">
    <property type="entry name" value="Tetratricopeptide repeat domain"/>
    <property type="match status" value="1"/>
</dbReference>
<dbReference type="SUPFAM" id="SSF52540">
    <property type="entry name" value="P-loop containing nucleoside triphosphate hydrolases"/>
    <property type="match status" value="1"/>
</dbReference>
<organism evidence="2 3">
    <name type="scientific">Porites lobata</name>
    <dbReference type="NCBI Taxonomy" id="104759"/>
    <lineage>
        <taxon>Eukaryota</taxon>
        <taxon>Metazoa</taxon>
        <taxon>Cnidaria</taxon>
        <taxon>Anthozoa</taxon>
        <taxon>Hexacorallia</taxon>
        <taxon>Scleractinia</taxon>
        <taxon>Fungiina</taxon>
        <taxon>Poritidae</taxon>
        <taxon>Porites</taxon>
    </lineage>
</organism>
<dbReference type="InterPro" id="IPR011990">
    <property type="entry name" value="TPR-like_helical_dom_sf"/>
</dbReference>